<reference evidence="1" key="1">
    <citation type="submission" date="2023-05" db="EMBL/GenBank/DDBJ databases">
        <authorList>
            <consortium name="ELIXIR-Norway"/>
        </authorList>
    </citation>
    <scope>NUCLEOTIDE SEQUENCE</scope>
</reference>
<dbReference type="Proteomes" id="UP001162501">
    <property type="component" value="Chromosome 7"/>
</dbReference>
<sequence>MGKRPSLHQPAPSEGAASGELSERSTGTLVCAISSLMSEVSVPEALTTPPPPSLPSAPPSPPKPRCLVEGAEPGPSAFSMILCSRHPLTFTSPGFHFPNKVASMSSSPRDLYGGGYQENHLDQSDSGSGKVL</sequence>
<evidence type="ECO:0000313" key="2">
    <source>
        <dbReference type="Proteomes" id="UP001162501"/>
    </source>
</evidence>
<dbReference type="EMBL" id="OX596091">
    <property type="protein sequence ID" value="CAI9712524.1"/>
    <property type="molecule type" value="Genomic_DNA"/>
</dbReference>
<protein>
    <submittedName>
        <fullName evidence="1">Uncharacterized protein</fullName>
    </submittedName>
</protein>
<accession>A0ACB0FIM1</accession>
<gene>
    <name evidence="1" type="ORF">MRATA1EN3_LOCUS23737</name>
</gene>
<organism evidence="1 2">
    <name type="scientific">Rangifer tarandus platyrhynchus</name>
    <name type="common">Svalbard reindeer</name>
    <dbReference type="NCBI Taxonomy" id="3082113"/>
    <lineage>
        <taxon>Eukaryota</taxon>
        <taxon>Metazoa</taxon>
        <taxon>Chordata</taxon>
        <taxon>Craniata</taxon>
        <taxon>Vertebrata</taxon>
        <taxon>Euteleostomi</taxon>
        <taxon>Mammalia</taxon>
        <taxon>Eutheria</taxon>
        <taxon>Laurasiatheria</taxon>
        <taxon>Artiodactyla</taxon>
        <taxon>Ruminantia</taxon>
        <taxon>Pecora</taxon>
        <taxon>Cervidae</taxon>
        <taxon>Odocoileinae</taxon>
        <taxon>Rangifer</taxon>
    </lineage>
</organism>
<name>A0ACB0FIM1_RANTA</name>
<proteinExistence type="predicted"/>
<evidence type="ECO:0000313" key="1">
    <source>
        <dbReference type="EMBL" id="CAI9712524.1"/>
    </source>
</evidence>